<dbReference type="GeneID" id="93164896"/>
<evidence type="ECO:0000259" key="5">
    <source>
        <dbReference type="PROSITE" id="PS50937"/>
    </source>
</evidence>
<evidence type="ECO:0000313" key="6">
    <source>
        <dbReference type="EMBL" id="KMW12937.1"/>
    </source>
</evidence>
<dbReference type="SMART" id="SM00422">
    <property type="entry name" value="HTH_MERR"/>
    <property type="match status" value="1"/>
</dbReference>
<dbReference type="AlphaFoldDB" id="A0A0J9BJ08"/>
<evidence type="ECO:0000313" key="7">
    <source>
        <dbReference type="Proteomes" id="UP000037392"/>
    </source>
</evidence>
<keyword evidence="2" id="KW-0805">Transcription regulation</keyword>
<feature type="domain" description="HTH merR-type" evidence="5">
    <location>
        <begin position="16"/>
        <end position="84"/>
    </location>
</feature>
<evidence type="ECO:0000256" key="4">
    <source>
        <dbReference type="ARBA" id="ARBA00023163"/>
    </source>
</evidence>
<keyword evidence="4" id="KW-0804">Transcription</keyword>
<dbReference type="Proteomes" id="UP000037392">
    <property type="component" value="Unassembled WGS sequence"/>
</dbReference>
<accession>A0A0J9BJ08</accession>
<dbReference type="CDD" id="cd00592">
    <property type="entry name" value="HTH_MerR-like"/>
    <property type="match status" value="1"/>
</dbReference>
<organism evidence="6 7">
    <name type="scientific">[Clostridium] citroniae WAL-19142</name>
    <dbReference type="NCBI Taxonomy" id="742734"/>
    <lineage>
        <taxon>Bacteria</taxon>
        <taxon>Bacillati</taxon>
        <taxon>Bacillota</taxon>
        <taxon>Clostridia</taxon>
        <taxon>Lachnospirales</taxon>
        <taxon>Lachnospiraceae</taxon>
        <taxon>Enterocloster</taxon>
    </lineage>
</organism>
<reference evidence="6 7" key="1">
    <citation type="submission" date="2011-04" db="EMBL/GenBank/DDBJ databases">
        <title>The Genome Sequence of Clostridium citroniae WAL-19142.</title>
        <authorList>
            <consortium name="The Broad Institute Genome Sequencing Platform"/>
            <person name="Earl A."/>
            <person name="Ward D."/>
            <person name="Feldgarden M."/>
            <person name="Gevers D."/>
            <person name="Warren Y.A."/>
            <person name="Tyrrell K.L."/>
            <person name="Citron D.M."/>
            <person name="Goldstein E.J."/>
            <person name="Daigneault M."/>
            <person name="Allen-Vercoe E."/>
            <person name="Young S.K."/>
            <person name="Zeng Q."/>
            <person name="Gargeya S."/>
            <person name="Fitzgerald M."/>
            <person name="Haas B."/>
            <person name="Abouelleil A."/>
            <person name="Alvarado L."/>
            <person name="Arachchi H.M."/>
            <person name="Berlin A."/>
            <person name="Brown A."/>
            <person name="Chapman S.B."/>
            <person name="Chen Z."/>
            <person name="Dunbar C."/>
            <person name="Freedman E."/>
            <person name="Gearin G."/>
            <person name="Gellesch M."/>
            <person name="Goldberg J."/>
            <person name="Griggs A."/>
            <person name="Gujja S."/>
            <person name="Heilman E.R."/>
            <person name="Heiman D."/>
            <person name="Howarth C."/>
            <person name="Larson L."/>
            <person name="Lui A."/>
            <person name="MacDonald P.J."/>
            <person name="Mehta T."/>
            <person name="Montmayeur A."/>
            <person name="Murphy C."/>
            <person name="Neiman D."/>
            <person name="Pearson M."/>
            <person name="Priest M."/>
            <person name="Roberts A."/>
            <person name="Saif S."/>
            <person name="Shea T."/>
            <person name="Shenoy N."/>
            <person name="Sisk P."/>
            <person name="Stolte C."/>
            <person name="Sykes S."/>
            <person name="White J."/>
            <person name="Yandava C."/>
            <person name="Wortman J."/>
            <person name="Nusbaum C."/>
            <person name="Birren B."/>
        </authorList>
    </citation>
    <scope>NUCLEOTIDE SEQUENCE [LARGE SCALE GENOMIC DNA]</scope>
    <source>
        <strain evidence="6 7">WAL-19142</strain>
    </source>
</reference>
<dbReference type="EMBL" id="ADLK01000047">
    <property type="protein sequence ID" value="KMW12937.1"/>
    <property type="molecule type" value="Genomic_DNA"/>
</dbReference>
<gene>
    <name evidence="6" type="ORF">HMPREF9470_05109</name>
</gene>
<keyword evidence="3" id="KW-0238">DNA-binding</keyword>
<dbReference type="InterPro" id="IPR000551">
    <property type="entry name" value="MerR-type_HTH_dom"/>
</dbReference>
<dbReference type="SUPFAM" id="SSF46955">
    <property type="entry name" value="Putative DNA-binding domain"/>
    <property type="match status" value="1"/>
</dbReference>
<dbReference type="GO" id="GO:0003677">
    <property type="term" value="F:DNA binding"/>
    <property type="evidence" value="ECO:0007669"/>
    <property type="project" value="UniProtKB-KW"/>
</dbReference>
<dbReference type="PRINTS" id="PR00040">
    <property type="entry name" value="HTHMERR"/>
</dbReference>
<proteinExistence type="predicted"/>
<evidence type="ECO:0000256" key="1">
    <source>
        <dbReference type="ARBA" id="ARBA00022491"/>
    </source>
</evidence>
<dbReference type="PATRIC" id="fig|742734.4.peg.5468"/>
<dbReference type="InterPro" id="IPR047057">
    <property type="entry name" value="MerR_fam"/>
</dbReference>
<dbReference type="RefSeq" id="WP_007870486.1">
    <property type="nucleotide sequence ID" value="NZ_KQ235885.1"/>
</dbReference>
<evidence type="ECO:0000256" key="3">
    <source>
        <dbReference type="ARBA" id="ARBA00023125"/>
    </source>
</evidence>
<dbReference type="PANTHER" id="PTHR30204:SF69">
    <property type="entry name" value="MERR-FAMILY TRANSCRIPTIONAL REGULATOR"/>
    <property type="match status" value="1"/>
</dbReference>
<keyword evidence="1" id="KW-0678">Repressor</keyword>
<sequence>MEVKMIEGAQVKKKTEYLIGDVAQMVGLSRDALRFYEKKGVINARKKDNGYRYYSEEDIYKLMYILYQRKMNTSLEEIEGLMSGRRSMESRRSHLRERMAEEERNVRMHQQIITRLKLVEKDMTRIEECLNRYSLRKFPSAYIMGNCENLQEGLKEWFRLSSTVAGLDMTYFYNMLTYTGRGLAVQGTRLLLYKGLEPDLGEGFNAGRYPMTEEKLCLYTVLESGTPLPSFEMIQRMVQWGHKHGIETEGLVYANDMTSFFAEEGAVYCLEVYMPARRILSQI</sequence>
<comment type="caution">
    <text evidence="6">The sequence shown here is derived from an EMBL/GenBank/DDBJ whole genome shotgun (WGS) entry which is preliminary data.</text>
</comment>
<dbReference type="PROSITE" id="PS50937">
    <property type="entry name" value="HTH_MERR_2"/>
    <property type="match status" value="1"/>
</dbReference>
<dbReference type="InterPro" id="IPR009061">
    <property type="entry name" value="DNA-bd_dom_put_sf"/>
</dbReference>
<dbReference type="PANTHER" id="PTHR30204">
    <property type="entry name" value="REDOX-CYCLING DRUG-SENSING TRANSCRIPTIONAL ACTIVATOR SOXR"/>
    <property type="match status" value="1"/>
</dbReference>
<name>A0A0J9BJ08_9FIRM</name>
<dbReference type="Gene3D" id="1.10.1660.10">
    <property type="match status" value="1"/>
</dbReference>
<dbReference type="GO" id="GO:0003700">
    <property type="term" value="F:DNA-binding transcription factor activity"/>
    <property type="evidence" value="ECO:0007669"/>
    <property type="project" value="InterPro"/>
</dbReference>
<dbReference type="Pfam" id="PF13411">
    <property type="entry name" value="MerR_1"/>
    <property type="match status" value="1"/>
</dbReference>
<dbReference type="PROSITE" id="PS00552">
    <property type="entry name" value="HTH_MERR_1"/>
    <property type="match status" value="1"/>
</dbReference>
<evidence type="ECO:0000256" key="2">
    <source>
        <dbReference type="ARBA" id="ARBA00023015"/>
    </source>
</evidence>
<protein>
    <recommendedName>
        <fullName evidence="5">HTH merR-type domain-containing protein</fullName>
    </recommendedName>
</protein>